<dbReference type="HOGENOM" id="CLU_036699_0_0_9"/>
<evidence type="ECO:0000259" key="1">
    <source>
        <dbReference type="Pfam" id="PF01979"/>
    </source>
</evidence>
<name>A0A0E3MBQ5_CLOSL</name>
<dbReference type="InterPro" id="IPR032466">
    <property type="entry name" value="Metal_Hydrolase"/>
</dbReference>
<dbReference type="STRING" id="1548.CSCA_4888"/>
<dbReference type="InterPro" id="IPR020043">
    <property type="entry name" value="Deacetylase_Atu3266-like"/>
</dbReference>
<dbReference type="InterPro" id="IPR006680">
    <property type="entry name" value="Amidohydro-rel"/>
</dbReference>
<dbReference type="SUPFAM" id="SSF51556">
    <property type="entry name" value="Metallo-dependent hydrolases"/>
    <property type="match status" value="1"/>
</dbReference>
<dbReference type="RefSeq" id="WP_029162392.1">
    <property type="nucleotide sequence ID" value="NZ_CP009933.1"/>
</dbReference>
<protein>
    <submittedName>
        <fullName evidence="2">Amidohydrolase</fullName>
    </submittedName>
</protein>
<dbReference type="Pfam" id="PF01979">
    <property type="entry name" value="Amidohydro_1"/>
    <property type="match status" value="1"/>
</dbReference>
<organism evidence="2 3">
    <name type="scientific">Clostridium scatologenes</name>
    <dbReference type="NCBI Taxonomy" id="1548"/>
    <lineage>
        <taxon>Bacteria</taxon>
        <taxon>Bacillati</taxon>
        <taxon>Bacillota</taxon>
        <taxon>Clostridia</taxon>
        <taxon>Eubacteriales</taxon>
        <taxon>Clostridiaceae</taxon>
        <taxon>Clostridium</taxon>
    </lineage>
</organism>
<dbReference type="Gene3D" id="2.30.40.10">
    <property type="entry name" value="Urease, subunit C, domain 1"/>
    <property type="match status" value="1"/>
</dbReference>
<dbReference type="PANTHER" id="PTHR42717:SF1">
    <property type="entry name" value="IMIDAZOLONEPROPIONASE AND RELATED AMIDOHYDROLASES"/>
    <property type="match status" value="1"/>
</dbReference>
<proteinExistence type="predicted"/>
<dbReference type="Gene3D" id="3.20.20.140">
    <property type="entry name" value="Metal-dependent hydrolases"/>
    <property type="match status" value="1"/>
</dbReference>
<dbReference type="KEGG" id="csq:CSCA_4888"/>
<feature type="domain" description="Amidohydrolase-related" evidence="1">
    <location>
        <begin position="50"/>
        <end position="349"/>
    </location>
</feature>
<accession>A0A0E3MBQ5</accession>
<dbReference type="Proteomes" id="UP000033115">
    <property type="component" value="Chromosome"/>
</dbReference>
<evidence type="ECO:0000313" key="2">
    <source>
        <dbReference type="EMBL" id="AKA72013.1"/>
    </source>
</evidence>
<keyword evidence="3" id="KW-1185">Reference proteome</keyword>
<sequence length="379" mass="42549">MLDLLIINGHVIDPKNNVDEIKPVAIYGGRITKYENGEEAKHVIDAKGKYVFPGLIDSHAHMFQDGTEIGMYPDTAYIPTGVTSAIDFSAGVANYSIFRQAVIARSKVRIKSFLQVCSAGLVTTSYHECINPKYFNAEKMDRMYKENRDNILGLKIRQSEELAEGLGIQPLIATVDIANKIGCPVEVHCTNIPVPTSEVLKILRPGDIFQHVYQGVKNTIIDENGKLYDCVLEARKRGIIFDTAEGRKHGDFEVMTKAMEQGFVADMCSTDLVLGSMYRRPIFSLPNLMSRYLCMGISLNEVIRMTTERPAKLMGMENEIGSLSEGAYADVAIFDIMDKEQLYKDWKGSKFLANKLLKPEMTIKDGYIMYCAPDYIYEN</sequence>
<dbReference type="GO" id="GO:0016810">
    <property type="term" value="F:hydrolase activity, acting on carbon-nitrogen (but not peptide) bonds"/>
    <property type="evidence" value="ECO:0007669"/>
    <property type="project" value="InterPro"/>
</dbReference>
<dbReference type="AlphaFoldDB" id="A0A0E3MBQ5"/>
<reference evidence="2 3" key="1">
    <citation type="journal article" date="2015" name="J. Biotechnol.">
        <title>Complete genome sequence of a malodorant-producing acetogen, Clostridium scatologenes ATCC 25775(T).</title>
        <authorList>
            <person name="Zhu Z."/>
            <person name="Guo T."/>
            <person name="Zheng H."/>
            <person name="Song T."/>
            <person name="Ouyang P."/>
            <person name="Xie J."/>
        </authorList>
    </citation>
    <scope>NUCLEOTIDE SEQUENCE [LARGE SCALE GENOMIC DNA]</scope>
    <source>
        <strain evidence="2 3">ATCC 25775</strain>
    </source>
</reference>
<evidence type="ECO:0000313" key="3">
    <source>
        <dbReference type="Proteomes" id="UP000033115"/>
    </source>
</evidence>
<keyword evidence="2" id="KW-0378">Hydrolase</keyword>
<gene>
    <name evidence="2" type="ORF">CSCA_4888</name>
</gene>
<dbReference type="EMBL" id="CP009933">
    <property type="protein sequence ID" value="AKA72013.1"/>
    <property type="molecule type" value="Genomic_DNA"/>
</dbReference>
<dbReference type="PANTHER" id="PTHR42717">
    <property type="entry name" value="DIHYDROOROTASE-RELATED"/>
    <property type="match status" value="1"/>
</dbReference>
<dbReference type="GO" id="GO:0019213">
    <property type="term" value="F:deacetylase activity"/>
    <property type="evidence" value="ECO:0007669"/>
    <property type="project" value="InterPro"/>
</dbReference>
<dbReference type="SUPFAM" id="SSF51338">
    <property type="entry name" value="Composite domain of metallo-dependent hydrolases"/>
    <property type="match status" value="1"/>
</dbReference>
<dbReference type="InterPro" id="IPR011059">
    <property type="entry name" value="Metal-dep_hydrolase_composite"/>
</dbReference>